<comment type="caution">
    <text evidence="5">The sequence shown here is derived from an EMBL/GenBank/DDBJ whole genome shotgun (WGS) entry which is preliminary data.</text>
</comment>
<organism evidence="5 6">
    <name type="scientific">Bacteroides acidifaciens</name>
    <dbReference type="NCBI Taxonomy" id="85831"/>
    <lineage>
        <taxon>Bacteria</taxon>
        <taxon>Pseudomonadati</taxon>
        <taxon>Bacteroidota</taxon>
        <taxon>Bacteroidia</taxon>
        <taxon>Bacteroidales</taxon>
        <taxon>Bacteroidaceae</taxon>
        <taxon>Bacteroides</taxon>
    </lineage>
</organism>
<dbReference type="Pfam" id="PF00004">
    <property type="entry name" value="AAA"/>
    <property type="match status" value="1"/>
</dbReference>
<dbReference type="PANTHER" id="PTHR23077:SF171">
    <property type="entry name" value="NUCLEAR VALOSIN-CONTAINING PROTEIN-LIKE"/>
    <property type="match status" value="1"/>
</dbReference>
<dbReference type="SMART" id="SM00382">
    <property type="entry name" value="AAA"/>
    <property type="match status" value="1"/>
</dbReference>
<protein>
    <submittedName>
        <fullName evidence="5">AAA family ATPase</fullName>
    </submittedName>
</protein>
<evidence type="ECO:0000313" key="5">
    <source>
        <dbReference type="EMBL" id="TGY02534.1"/>
    </source>
</evidence>
<dbReference type="GO" id="GO:0005524">
    <property type="term" value="F:ATP binding"/>
    <property type="evidence" value="ECO:0007669"/>
    <property type="project" value="UniProtKB-KW"/>
</dbReference>
<dbReference type="PROSITE" id="PS00674">
    <property type="entry name" value="AAA"/>
    <property type="match status" value="1"/>
</dbReference>
<evidence type="ECO:0000259" key="4">
    <source>
        <dbReference type="SMART" id="SM00382"/>
    </source>
</evidence>
<sequence length="495" mass="55402">MKYQKGDYIDEYKVLLPLKKNNDMEIYRVRGGDGLLYALKLGVNENEKRVAPLSELYIASGSDYVVYRYLSGETLEAKLSRERKCSADEVKRFAIGLLGQIGNMHDGGYAHSGISESNIMIDLGGGEVTAWIVGLSAAMRSDKISVCMDIQSIGMIMYHMALGEIPKMPLRIRVHGDDVIEERLLNIIYKAIGAEFSSAKEMLDAIEGRSEVVPMNKPLGEGFSAVAGMNEIKQRLQEDVIDILADRERAKLYGIDIPNGMLLYGPPGCGKTFIAEKFAEQASYHYHYIKASDLASTYLHGTQEKIASLFDEARKNAPSILCFDEFDALVRSRDGINNASQSGEVNEFLSQLNNCGSDGVFVIATTNRPDKIDSAVLRTGRIDYLVYVPMPDNKARRAMFYLALRNKPVDSDIDYEYLAEKTKGYLTSDISAIVSEAARIAFKLKSTISMSILKEALKTRMPSLSKDTVEEYERLRQKFENQRKNGERKRIGFIQ</sequence>
<keyword evidence="1 3" id="KW-0547">Nucleotide-binding</keyword>
<evidence type="ECO:0000256" key="2">
    <source>
        <dbReference type="ARBA" id="ARBA00022840"/>
    </source>
</evidence>
<feature type="domain" description="AAA+ ATPase" evidence="4">
    <location>
        <begin position="257"/>
        <end position="392"/>
    </location>
</feature>
<dbReference type="SUPFAM" id="SSF56112">
    <property type="entry name" value="Protein kinase-like (PK-like)"/>
    <property type="match status" value="1"/>
</dbReference>
<evidence type="ECO:0000256" key="1">
    <source>
        <dbReference type="ARBA" id="ARBA00022741"/>
    </source>
</evidence>
<dbReference type="InterPro" id="IPR003959">
    <property type="entry name" value="ATPase_AAA_core"/>
</dbReference>
<dbReference type="AlphaFoldDB" id="A0A4S2AQ14"/>
<evidence type="ECO:0000313" key="6">
    <source>
        <dbReference type="Proteomes" id="UP000305751"/>
    </source>
</evidence>
<keyword evidence="2 3" id="KW-0067">ATP-binding</keyword>
<dbReference type="Gene3D" id="1.10.510.10">
    <property type="entry name" value="Transferase(Phosphotransferase) domain 1"/>
    <property type="match status" value="1"/>
</dbReference>
<dbReference type="EMBL" id="SRZA01000029">
    <property type="protein sequence ID" value="TGY02534.1"/>
    <property type="molecule type" value="Genomic_DNA"/>
</dbReference>
<proteinExistence type="inferred from homology"/>
<name>A0A4S2AQ14_9BACE</name>
<accession>A0A4S2AQ14</accession>
<dbReference type="SUPFAM" id="SSF52540">
    <property type="entry name" value="P-loop containing nucleoside triphosphate hydrolases"/>
    <property type="match status" value="1"/>
</dbReference>
<comment type="similarity">
    <text evidence="3">Belongs to the AAA ATPase family.</text>
</comment>
<dbReference type="Proteomes" id="UP000305751">
    <property type="component" value="Unassembled WGS sequence"/>
</dbReference>
<reference evidence="5 6" key="1">
    <citation type="submission" date="2019-04" db="EMBL/GenBank/DDBJ databases">
        <title>Microbes associate with the intestines of laboratory mice.</title>
        <authorList>
            <person name="Navarre W."/>
            <person name="Wong E."/>
            <person name="Huang K."/>
            <person name="Tropini C."/>
            <person name="Ng K."/>
            <person name="Yu B."/>
        </authorList>
    </citation>
    <scope>NUCLEOTIDE SEQUENCE [LARGE SCALE GENOMIC DNA]</scope>
    <source>
        <strain evidence="5 6">NM70_E10</strain>
    </source>
</reference>
<evidence type="ECO:0000256" key="3">
    <source>
        <dbReference type="RuleBase" id="RU003651"/>
    </source>
</evidence>
<keyword evidence="6" id="KW-1185">Reference proteome</keyword>
<dbReference type="InterPro" id="IPR003960">
    <property type="entry name" value="ATPase_AAA_CS"/>
</dbReference>
<dbReference type="Gene3D" id="3.40.50.300">
    <property type="entry name" value="P-loop containing nucleotide triphosphate hydrolases"/>
    <property type="match status" value="1"/>
</dbReference>
<dbReference type="PANTHER" id="PTHR23077">
    <property type="entry name" value="AAA-FAMILY ATPASE"/>
    <property type="match status" value="1"/>
</dbReference>
<dbReference type="RefSeq" id="WP_136014302.1">
    <property type="nucleotide sequence ID" value="NZ_CAJTBC010000022.1"/>
</dbReference>
<dbReference type="Gene3D" id="1.10.8.60">
    <property type="match status" value="1"/>
</dbReference>
<dbReference type="InterPro" id="IPR003593">
    <property type="entry name" value="AAA+_ATPase"/>
</dbReference>
<dbReference type="InterPro" id="IPR027417">
    <property type="entry name" value="P-loop_NTPase"/>
</dbReference>
<dbReference type="Gene3D" id="3.30.200.20">
    <property type="entry name" value="Phosphorylase Kinase, domain 1"/>
    <property type="match status" value="1"/>
</dbReference>
<dbReference type="InterPro" id="IPR011009">
    <property type="entry name" value="Kinase-like_dom_sf"/>
</dbReference>
<gene>
    <name evidence="5" type="ORF">E5356_10550</name>
</gene>
<dbReference type="GO" id="GO:0016887">
    <property type="term" value="F:ATP hydrolysis activity"/>
    <property type="evidence" value="ECO:0007669"/>
    <property type="project" value="InterPro"/>
</dbReference>
<dbReference type="InterPro" id="IPR050168">
    <property type="entry name" value="AAA_ATPase_domain"/>
</dbReference>